<organism evidence="4 5">
    <name type="scientific">Cronobacter phage LPCS28</name>
    <dbReference type="NCBI Taxonomy" id="2924885"/>
    <lineage>
        <taxon>Viruses</taxon>
        <taxon>Duplodnaviria</taxon>
        <taxon>Heunggongvirae</taxon>
        <taxon>Uroviricota</taxon>
        <taxon>Caudoviricetes</taxon>
        <taxon>Pantevenvirales</taxon>
        <taxon>Straboviridae</taxon>
        <taxon>Nanhuvirus</taxon>
        <taxon>Nanhuvirus LPCS28</taxon>
    </lineage>
</organism>
<keyword evidence="1" id="KW-1194">Viral DNA replication</keyword>
<keyword evidence="1" id="KW-1195">Viral transcription</keyword>
<dbReference type="InterPro" id="IPR004190">
    <property type="entry name" value="DNA_pol_proc_fac"/>
</dbReference>
<sequence>MKLSEKTLLVLKNFQKINKGLVLVKGNLLMTKSDDNVLYAEATIDETISEDFAIYDLGEFINYLSLIGIDSKLEPNMVDLKLRIKGDSGKKGVMNLADPSVVVHPKKRITTPVADVLFELKSEQFDDILNGASISGHKTLRFSVGDHQGTPHIFADVMDPKDSSANIVSFPIQVYDGKDEFNFYVNIDNLKMLKSDYKVEVSQKGAITFVNDSVKYVVALEATSSFTAG</sequence>
<dbReference type="Pfam" id="PF09116">
    <property type="entry name" value="gp45-slide_C"/>
    <property type="match status" value="1"/>
</dbReference>
<gene>
    <name evidence="4" type="ORF">EHEKIMEA_00133</name>
</gene>
<dbReference type="GO" id="GO:0006260">
    <property type="term" value="P:DNA replication"/>
    <property type="evidence" value="ECO:0007669"/>
    <property type="project" value="UniProtKB-KW"/>
</dbReference>
<accession>A0AAE9K6J1</accession>
<dbReference type="InterPro" id="IPR046938">
    <property type="entry name" value="DNA_clamp_sf"/>
</dbReference>
<dbReference type="SUPFAM" id="SSF55979">
    <property type="entry name" value="DNA clamp"/>
    <property type="match status" value="2"/>
</dbReference>
<keyword evidence="1" id="KW-0235">DNA replication</keyword>
<reference evidence="4 5" key="1">
    <citation type="submission" date="2022-02" db="EMBL/GenBank/DDBJ databases">
        <authorList>
            <person name="Tian F."/>
            <person name="Li J."/>
            <person name="Li F."/>
            <person name="Tong Y."/>
        </authorList>
    </citation>
    <scope>NUCLEOTIDE SEQUENCE [LARGE SCALE GENOMIC DNA]</scope>
</reference>
<dbReference type="InterPro" id="IPR046389">
    <property type="entry name" value="Sliding_clamp_T4"/>
</dbReference>
<dbReference type="GO" id="GO:0039693">
    <property type="term" value="P:viral DNA genome replication"/>
    <property type="evidence" value="ECO:0007669"/>
    <property type="project" value="UniProtKB-UniRule"/>
</dbReference>
<evidence type="ECO:0000313" key="5">
    <source>
        <dbReference type="Proteomes" id="UP000832072"/>
    </source>
</evidence>
<dbReference type="GO" id="GO:0019083">
    <property type="term" value="P:viral transcription"/>
    <property type="evidence" value="ECO:0007669"/>
    <property type="project" value="UniProtKB-UniRule"/>
</dbReference>
<evidence type="ECO:0000259" key="3">
    <source>
        <dbReference type="Pfam" id="PF09116"/>
    </source>
</evidence>
<dbReference type="InterPro" id="IPR015200">
    <property type="entry name" value="Sliding_clamp_C"/>
</dbReference>
<feature type="domain" description="DNA polymerase processivity factor" evidence="2">
    <location>
        <begin position="1"/>
        <end position="82"/>
    </location>
</feature>
<comment type="function">
    <text evidence="1">Sliding clamp that encircles the genomic DNA and links the DNA polymerase to the template to control the processivity of DNA synthesis. Responsible for tethering the catalytic subunit of DNA polymerase to DNA during high-speed replication. Interaction with the sliding-clamp-loader opens the sliding clamp so that it can be loaded around the DNA template. During transcription, encircles the DNA and tethers host RNA polymerase (RNAP) to it.</text>
</comment>
<comment type="similarity">
    <text evidence="1">Belongs to the Tevenvirinae sliding clamp family.</text>
</comment>
<proteinExistence type="inferred from homology"/>
<evidence type="ECO:0000256" key="1">
    <source>
        <dbReference type="HAMAP-Rule" id="MF_04161"/>
    </source>
</evidence>
<feature type="domain" description="Sliding clamp C-terminal" evidence="3">
    <location>
        <begin position="161"/>
        <end position="222"/>
    </location>
</feature>
<dbReference type="HAMAP" id="MF_04161">
    <property type="entry name" value="Sliding_clamp_T4"/>
    <property type="match status" value="1"/>
</dbReference>
<dbReference type="Gene3D" id="3.70.10.10">
    <property type="match status" value="1"/>
</dbReference>
<protein>
    <recommendedName>
        <fullName evidence="1">Sliding clamp</fullName>
    </recommendedName>
    <alternativeName>
        <fullName evidence="1">DNA polymerase accessory protein Gp45</fullName>
    </alternativeName>
    <alternativeName>
        <fullName evidence="1">DNA polymerase clamp</fullName>
    </alternativeName>
</protein>
<comment type="subunit">
    <text evidence="1">Homotrimer. Interacts with the viral DNA polymerase; this interaction constitutes the polymerase holoenzyme. Interacts with the sliding-clamp-loader; this interaction allows the sliding-clamp-loader to open the sliding clamp. Interacts with the viral DNA ligase. Part of the replicase complex that includes the DNA polymerase, the polymerase clamp, the clamp loader complex, the single-stranded DNA binding protein, the primase, the helicase and the helicase assembly factor. Interacts with the viral RNA polymerase (RNAP). Part of the transcription activation complex containing host RNAP, the viral RNA polymerase sigma-like factor, the late transcription coactivator, and the sliding clamp.</text>
</comment>
<dbReference type="GO" id="GO:0030337">
    <property type="term" value="F:DNA polymerase processivity factor activity"/>
    <property type="evidence" value="ECO:0007669"/>
    <property type="project" value="UniProtKB-UniRule"/>
</dbReference>
<dbReference type="Proteomes" id="UP000832072">
    <property type="component" value="Segment"/>
</dbReference>
<evidence type="ECO:0000313" key="4">
    <source>
        <dbReference type="EMBL" id="UNY47015.1"/>
    </source>
</evidence>
<dbReference type="Pfam" id="PF02916">
    <property type="entry name" value="DNA_PPF"/>
    <property type="match status" value="1"/>
</dbReference>
<name>A0AAE9K6J1_9CAUD</name>
<evidence type="ECO:0000259" key="2">
    <source>
        <dbReference type="Pfam" id="PF02916"/>
    </source>
</evidence>
<keyword evidence="5" id="KW-1185">Reference proteome</keyword>
<dbReference type="EMBL" id="OM638103">
    <property type="protein sequence ID" value="UNY47015.1"/>
    <property type="molecule type" value="Genomic_DNA"/>
</dbReference>